<evidence type="ECO:0000256" key="2">
    <source>
        <dbReference type="SAM" id="Phobius"/>
    </source>
</evidence>
<evidence type="ECO:0000313" key="4">
    <source>
        <dbReference type="Proteomes" id="UP000037267"/>
    </source>
</evidence>
<dbReference type="RefSeq" id="WP_050378942.1">
    <property type="nucleotide sequence ID" value="NZ_LGSS01000028.1"/>
</dbReference>
<reference evidence="4" key="1">
    <citation type="submission" date="2015-07" db="EMBL/GenBank/DDBJ databases">
        <title>Draft genome sequence of the purine-degrading Gottschalkia purinilyticum DSM 1384 (formerly Clostridium purinilyticum).</title>
        <authorList>
            <person name="Poehlein A."/>
            <person name="Schiel-Bengelsdorf B."/>
            <person name="Bengelsdorf F.R."/>
            <person name="Daniel R."/>
            <person name="Duerre P."/>
        </authorList>
    </citation>
    <scope>NUCLEOTIDE SEQUENCE [LARGE SCALE GENOMIC DNA]</scope>
    <source>
        <strain evidence="4">DSM 1384</strain>
    </source>
</reference>
<proteinExistence type="predicted"/>
<keyword evidence="4" id="KW-1185">Reference proteome</keyword>
<feature type="transmembrane region" description="Helical" evidence="2">
    <location>
        <begin position="12"/>
        <end position="31"/>
    </location>
</feature>
<keyword evidence="2" id="KW-0472">Membrane</keyword>
<dbReference type="STRING" id="1503.CLPU_28c00060"/>
<feature type="compositionally biased region" description="Polar residues" evidence="1">
    <location>
        <begin position="50"/>
        <end position="63"/>
    </location>
</feature>
<feature type="region of interest" description="Disordered" evidence="1">
    <location>
        <begin position="42"/>
        <end position="63"/>
    </location>
</feature>
<protein>
    <submittedName>
        <fullName evidence="3">Uncharacterized protein</fullName>
    </submittedName>
</protein>
<comment type="caution">
    <text evidence="3">The sequence shown here is derived from an EMBL/GenBank/DDBJ whole genome shotgun (WGS) entry which is preliminary data.</text>
</comment>
<organism evidence="3 4">
    <name type="scientific">Gottschalkia purinilytica</name>
    <name type="common">Clostridium purinilyticum</name>
    <dbReference type="NCBI Taxonomy" id="1503"/>
    <lineage>
        <taxon>Bacteria</taxon>
        <taxon>Bacillati</taxon>
        <taxon>Bacillota</taxon>
        <taxon>Tissierellia</taxon>
        <taxon>Tissierellales</taxon>
        <taxon>Gottschalkiaceae</taxon>
        <taxon>Gottschalkia</taxon>
    </lineage>
</organism>
<name>A0A0L0W6A7_GOTPU</name>
<dbReference type="EMBL" id="LGSS01000028">
    <property type="protein sequence ID" value="KNF07054.1"/>
    <property type="molecule type" value="Genomic_DNA"/>
</dbReference>
<keyword evidence="2" id="KW-0812">Transmembrane</keyword>
<dbReference type="Proteomes" id="UP000037267">
    <property type="component" value="Unassembled WGS sequence"/>
</dbReference>
<accession>A0A0L0W6A7</accession>
<dbReference type="AlphaFoldDB" id="A0A0L0W6A7"/>
<sequence length="63" mass="7149">MNITEKRFISLIVLNLILTLTIVIGIGFLVYKNIRRVGPMEEGLRGKIPSSYNEKNTDNNEAQ</sequence>
<evidence type="ECO:0000256" key="1">
    <source>
        <dbReference type="SAM" id="MobiDB-lite"/>
    </source>
</evidence>
<evidence type="ECO:0000313" key="3">
    <source>
        <dbReference type="EMBL" id="KNF07054.1"/>
    </source>
</evidence>
<gene>
    <name evidence="3" type="ORF">CLPU_28c00060</name>
</gene>
<keyword evidence="2" id="KW-1133">Transmembrane helix</keyword>